<dbReference type="EMBL" id="OU963864">
    <property type="protein sequence ID" value="CAH0387545.1"/>
    <property type="molecule type" value="Genomic_DNA"/>
</dbReference>
<dbReference type="AlphaFoldDB" id="A0A9P0ACA6"/>
<reference evidence="1" key="1">
    <citation type="submission" date="2021-12" db="EMBL/GenBank/DDBJ databases">
        <authorList>
            <person name="King R."/>
        </authorList>
    </citation>
    <scope>NUCLEOTIDE SEQUENCE</scope>
</reference>
<sequence>MSGTTGVSGFGKRACRTRRNNLIPNDEANRNAPAECFRSHLVTLDRMLHSPVHPPNQNNTDVTLVPISEDTIETFEVFKVSPITPNQLSITTTPFVLQNGRQIDVNVVPCNQENLNAMRVSILVNHRIPNYVLVTDTVLIERNLPKYKEQINTHRVSTSLVLKIFTDTRLLYRWLPVKLVAYAPEALRWSDSTGDSSLGFSLDLQQLNALEAKARRQVSTRQSRPADMVVRDLEGASSSAAAPVSPPICEVTDNSKLIHQVFESVKDDATRIRLITALMAEKDRTYAAQAKVIEKMTGDIRELQLKKRKLHDELSIVLAATIVIL</sequence>
<evidence type="ECO:0000313" key="2">
    <source>
        <dbReference type="Proteomes" id="UP001152759"/>
    </source>
</evidence>
<keyword evidence="2" id="KW-1185">Reference proteome</keyword>
<dbReference type="Proteomes" id="UP001152759">
    <property type="component" value="Chromosome 3"/>
</dbReference>
<organism evidence="1 2">
    <name type="scientific">Bemisia tabaci</name>
    <name type="common">Sweetpotato whitefly</name>
    <name type="synonym">Aleurodes tabaci</name>
    <dbReference type="NCBI Taxonomy" id="7038"/>
    <lineage>
        <taxon>Eukaryota</taxon>
        <taxon>Metazoa</taxon>
        <taxon>Ecdysozoa</taxon>
        <taxon>Arthropoda</taxon>
        <taxon>Hexapoda</taxon>
        <taxon>Insecta</taxon>
        <taxon>Pterygota</taxon>
        <taxon>Neoptera</taxon>
        <taxon>Paraneoptera</taxon>
        <taxon>Hemiptera</taxon>
        <taxon>Sternorrhyncha</taxon>
        <taxon>Aleyrodoidea</taxon>
        <taxon>Aleyrodidae</taxon>
        <taxon>Aleyrodinae</taxon>
        <taxon>Bemisia</taxon>
    </lineage>
</organism>
<proteinExistence type="predicted"/>
<evidence type="ECO:0000313" key="1">
    <source>
        <dbReference type="EMBL" id="CAH0387545.1"/>
    </source>
</evidence>
<protein>
    <submittedName>
        <fullName evidence="1">Uncharacterized protein</fullName>
    </submittedName>
</protein>
<name>A0A9P0ACA6_BEMTA</name>
<accession>A0A9P0ACA6</accession>
<gene>
    <name evidence="1" type="ORF">BEMITA_LOCUS6548</name>
</gene>